<accession>A0A2T7NFD5</accession>
<feature type="compositionally biased region" description="Polar residues" evidence="1">
    <location>
        <begin position="480"/>
        <end position="498"/>
    </location>
</feature>
<feature type="region of interest" description="Disordered" evidence="1">
    <location>
        <begin position="897"/>
        <end position="945"/>
    </location>
</feature>
<evidence type="ECO:0000313" key="3">
    <source>
        <dbReference type="Proteomes" id="UP000245119"/>
    </source>
</evidence>
<dbReference type="InterPro" id="IPR035897">
    <property type="entry name" value="Toll_tir_struct_dom_sf"/>
</dbReference>
<keyword evidence="3" id="KW-1185">Reference proteome</keyword>
<feature type="compositionally biased region" description="Polar residues" evidence="1">
    <location>
        <begin position="830"/>
        <end position="843"/>
    </location>
</feature>
<comment type="caution">
    <text evidence="2">The sequence shown here is derived from an EMBL/GenBank/DDBJ whole genome shotgun (WGS) entry which is preliminary data.</text>
</comment>
<dbReference type="Proteomes" id="UP000245119">
    <property type="component" value="Linkage Group LG13"/>
</dbReference>
<name>A0A2T7NFD5_POMCA</name>
<feature type="compositionally biased region" description="Polar residues" evidence="1">
    <location>
        <begin position="54"/>
        <end position="89"/>
    </location>
</feature>
<feature type="compositionally biased region" description="Low complexity" evidence="1">
    <location>
        <begin position="1034"/>
        <end position="1044"/>
    </location>
</feature>
<feature type="compositionally biased region" description="Polar residues" evidence="1">
    <location>
        <begin position="1045"/>
        <end position="1054"/>
    </location>
</feature>
<feature type="compositionally biased region" description="Low complexity" evidence="1">
    <location>
        <begin position="1055"/>
        <end position="1070"/>
    </location>
</feature>
<dbReference type="AlphaFoldDB" id="A0A2T7NFD5"/>
<gene>
    <name evidence="2" type="ORF">C0Q70_20335</name>
</gene>
<dbReference type="EMBL" id="PZQS01000013">
    <property type="protein sequence ID" value="PVD19842.1"/>
    <property type="molecule type" value="Genomic_DNA"/>
</dbReference>
<organism evidence="2 3">
    <name type="scientific">Pomacea canaliculata</name>
    <name type="common">Golden apple snail</name>
    <dbReference type="NCBI Taxonomy" id="400727"/>
    <lineage>
        <taxon>Eukaryota</taxon>
        <taxon>Metazoa</taxon>
        <taxon>Spiralia</taxon>
        <taxon>Lophotrochozoa</taxon>
        <taxon>Mollusca</taxon>
        <taxon>Gastropoda</taxon>
        <taxon>Caenogastropoda</taxon>
        <taxon>Architaenioglossa</taxon>
        <taxon>Ampullarioidea</taxon>
        <taxon>Ampullariidae</taxon>
        <taxon>Pomacea</taxon>
    </lineage>
</organism>
<dbReference type="Gene3D" id="3.40.50.10140">
    <property type="entry name" value="Toll/interleukin-1 receptor homology (TIR) domain"/>
    <property type="match status" value="1"/>
</dbReference>
<feature type="compositionally biased region" description="Polar residues" evidence="1">
    <location>
        <begin position="17"/>
        <end position="47"/>
    </location>
</feature>
<protein>
    <recommendedName>
        <fullName evidence="4">TIR domain-containing protein</fullName>
    </recommendedName>
</protein>
<feature type="region of interest" description="Disordered" evidence="1">
    <location>
        <begin position="767"/>
        <end position="816"/>
    </location>
</feature>
<evidence type="ECO:0000256" key="1">
    <source>
        <dbReference type="SAM" id="MobiDB-lite"/>
    </source>
</evidence>
<feature type="compositionally biased region" description="Polar residues" evidence="1">
    <location>
        <begin position="1"/>
        <end position="10"/>
    </location>
</feature>
<evidence type="ECO:0000313" key="2">
    <source>
        <dbReference type="EMBL" id="PVD19842.1"/>
    </source>
</evidence>
<feature type="region of interest" description="Disordered" evidence="1">
    <location>
        <begin position="976"/>
        <end position="1087"/>
    </location>
</feature>
<evidence type="ECO:0008006" key="4">
    <source>
        <dbReference type="Google" id="ProtNLM"/>
    </source>
</evidence>
<feature type="region of interest" description="Disordered" evidence="1">
    <location>
        <begin position="828"/>
        <end position="849"/>
    </location>
</feature>
<proteinExistence type="predicted"/>
<feature type="compositionally biased region" description="Basic and acidic residues" evidence="1">
    <location>
        <begin position="1075"/>
        <end position="1085"/>
    </location>
</feature>
<dbReference type="OrthoDB" id="6162130at2759"/>
<feature type="region of interest" description="Disordered" evidence="1">
    <location>
        <begin position="468"/>
        <end position="519"/>
    </location>
</feature>
<feature type="region of interest" description="Disordered" evidence="1">
    <location>
        <begin position="1"/>
        <end position="89"/>
    </location>
</feature>
<sequence length="1147" mass="127328">MAASLASQGLQEDAVPFNSTPLHQNVPQRGTGIDLQQTRSSLSSTPSFAVPPQMRTSRTAISSSLPSQNMLTQESRSISPVNPNSGSDALSLQQDLLKQVDPKAVKAVTGIIPSSGSSISPSMSSSLTDLPSLKKTPSLKVDDISDEDIENYKKQFPKDIRSDIYDAMIIHQDEDVQEVLQFLSRVNSDVQLSQGEKAKVVLYTDVRPDIGTPIGQLDESLSLCTYVFLYVTKKFCSDGWTEFSSQTCLMDAIYNSEKKWSVVPIFTEPRRQATYKIPASIRSLKGIQYWSEDKFYADSLRKLLDDKLYVRKSKEVELKHKRKMWILKKKAEEIREQDRREQETRHAAEEEMLTQSMYEKAKEKKEFQHVKRIQLLDQSQMEQLCQEYSRHTYETGYLQYLSKCFTAPANLDSYMGADVPPVFHSSLSMPHKSAVQTPSGTYLPREMTQSLEGTSSYIPHFTVSNLSSDSELSKSMDDSNTFPSLTAPQAQISKSSGTELCPLSVSSDHSSPLSSGSGSMSRIYSQTHYNNPKVTTLGTGSESVLRGNEMDKHYKYFDLPATDHNKTMASPGSMAVSQRRGGNSQESILHLTEDTSAQQQRGLLLPAGSERLSASPDIEEDIPPASRVSTGNLGEVQMLQQVSGTQINSANTASVLPRQSHLPSQAPGNIMAGPTNPFTEHQHGPHVGSHHSPLMAASQYVSGLQYIPPERFPTSASVPGHYNPYLHLGQQVKEIHHHHYVNPYVPPTINIKKVENVMVGETVQITQKDNRRGRHKADYQSPVRDREDGFQDTTPGEFDPEELVSRGPDSLSLPSNVPISGLTGHVTADRIQSQPVSSMTSPELQGEGSRKNLQYGLADLPRAHSSVGNGSIRYPPPSPHEGIPAMAVKPVAVTKPFNSSVEKSQWRREYDAQHETEVKRPGESRTESRELVDSNNSETEEETTLKKDKMHKALFAFLSKYKVLAVVRARRLGTNDELPRSGEITNNSRNEEGGGEDMSVPKNLPEDVTDDAEPFSSTPEFETEVKTFGRGDLPSQCSSQSPQSINQANIIERNSLSGSSDCSSEGARSSNSGLHRSDILQKIPKENNISDEEREILPDNLKTDYHDAIIVYHEKDYNEAKAFMPDPFKHLTWVTAMLKAKSFETPD</sequence>
<reference evidence="2 3" key="1">
    <citation type="submission" date="2018-04" db="EMBL/GenBank/DDBJ databases">
        <title>The genome of golden apple snail Pomacea canaliculata provides insight into stress tolerance and invasive adaptation.</title>
        <authorList>
            <person name="Liu C."/>
            <person name="Liu B."/>
            <person name="Ren Y."/>
            <person name="Zhang Y."/>
            <person name="Wang H."/>
            <person name="Li S."/>
            <person name="Jiang F."/>
            <person name="Yin L."/>
            <person name="Zhang G."/>
            <person name="Qian W."/>
            <person name="Fan W."/>
        </authorList>
    </citation>
    <scope>NUCLEOTIDE SEQUENCE [LARGE SCALE GENOMIC DNA]</scope>
    <source>
        <strain evidence="2">SZHN2017</strain>
        <tissue evidence="2">Muscle</tissue>
    </source>
</reference>
<feature type="compositionally biased region" description="Low complexity" evidence="1">
    <location>
        <begin position="504"/>
        <end position="519"/>
    </location>
</feature>
<feature type="compositionally biased region" description="Basic and acidic residues" evidence="1">
    <location>
        <begin position="904"/>
        <end position="932"/>
    </location>
</feature>